<reference evidence="4 5" key="2">
    <citation type="submission" date="2025-04" db="UniProtKB">
        <authorList>
            <consortium name="RefSeq"/>
        </authorList>
    </citation>
    <scope>IDENTIFICATION</scope>
    <source>
        <tissue evidence="4 5">Whole plant</tissue>
    </source>
</reference>
<evidence type="ECO:0000313" key="5">
    <source>
        <dbReference type="RefSeq" id="XP_020987833.1"/>
    </source>
</evidence>
<dbReference type="GO" id="GO:0008380">
    <property type="term" value="P:RNA splicing"/>
    <property type="evidence" value="ECO:0007669"/>
    <property type="project" value="InterPro"/>
</dbReference>
<sequence length="643" mass="74024">MMNRLKPIARSLRLRFLELPLATRLIATRSLQHSLNQVTSSSFSASSTAAPTVSSLSYHHSCNFRFPSIHHRFFFSSKPSSILELVSANDWSQGLELELDKCSPSLTHETVLYILRRLDKNPQKASCFFSWVSEKQWFIPSSSVYSLIVRILANKETMKQFWVTLRMMKEKGFFLDEETYVTISMHFKKEKMDSDCVALNHFYHRMLEENAMQGLVKKVVGVVSASKWGDEVANGLEKLNIQLSDNFVIRVLKELRTQPSKAFEFFHWAGKQFGFEHNTITYNAIARVLARTDSVEEFWNILEEMKSFGHELDIDTYVKISRQFRKSRMVENSVKLYELMMDSSYKPSVQDCVILLKSISECDFPDLNLVFRVAKKYESTGHTLSKAIYDSIHRSLTSLGKFSEAEKIVHTMRNAGYEPDNITYSQLVFGLCKTRRLEEACKVLDEMESCGCIPDIKTWTILIKGHCDAKEVDKALLCFSKMVEKGCDVDADLLDFLVDGFLGQERVEGAYKLLVEVVSTYRISPWQATFKNLIERLLGVGKLENAFDLLRLMKTHNYPPYPEPFVSYISKFGTVEDAAEFLKALSMKKYPSVASYLHVFESFFREGRFYEAKDLLYKCPHHIRQDSKIAELFSSNKSRAATN</sequence>
<proteinExistence type="predicted"/>
<keyword evidence="1" id="KW-0677">Repeat</keyword>
<feature type="repeat" description="PPR" evidence="2">
    <location>
        <begin position="420"/>
        <end position="454"/>
    </location>
</feature>
<dbReference type="RefSeq" id="XP_020987833.1">
    <property type="nucleotide sequence ID" value="XM_021132174.2"/>
</dbReference>
<dbReference type="PANTHER" id="PTHR47003:SF2">
    <property type="entry name" value="OS01G0970900 PROTEIN"/>
    <property type="match status" value="1"/>
</dbReference>
<evidence type="ECO:0000313" key="3">
    <source>
        <dbReference type="Proteomes" id="UP000515211"/>
    </source>
</evidence>
<dbReference type="Proteomes" id="UP000515211">
    <property type="component" value="Chromosome 9"/>
</dbReference>
<feature type="repeat" description="PPR" evidence="2">
    <location>
        <begin position="278"/>
        <end position="312"/>
    </location>
</feature>
<dbReference type="Pfam" id="PF01535">
    <property type="entry name" value="PPR"/>
    <property type="match status" value="2"/>
</dbReference>
<accession>A0A6P5MSS8</accession>
<gene>
    <name evidence="4 5" type="primary">LOC107465395</name>
</gene>
<dbReference type="AlphaFoldDB" id="A0A6P5MSS8"/>
<dbReference type="InterPro" id="IPR044578">
    <property type="entry name" value="BIR6-like"/>
</dbReference>
<keyword evidence="3" id="KW-1185">Reference proteome</keyword>
<dbReference type="PROSITE" id="PS51375">
    <property type="entry name" value="PPR"/>
    <property type="match status" value="4"/>
</dbReference>
<dbReference type="GeneID" id="107465395"/>
<protein>
    <submittedName>
        <fullName evidence="4 5">Pentatricopeptide repeat-containing protein At3g48250, chloroplastic</fullName>
    </submittedName>
</protein>
<dbReference type="Gene3D" id="1.25.40.10">
    <property type="entry name" value="Tetratricopeptide repeat domain"/>
    <property type="match status" value="4"/>
</dbReference>
<reference evidence="3" key="1">
    <citation type="journal article" date="2016" name="Nat. Genet.">
        <title>The genome sequences of Arachis duranensis and Arachis ipaensis, the diploid ancestors of cultivated peanut.</title>
        <authorList>
            <person name="Bertioli D.J."/>
            <person name="Cannon S.B."/>
            <person name="Froenicke L."/>
            <person name="Huang G."/>
            <person name="Farmer A.D."/>
            <person name="Cannon E.K."/>
            <person name="Liu X."/>
            <person name="Gao D."/>
            <person name="Clevenger J."/>
            <person name="Dash S."/>
            <person name="Ren L."/>
            <person name="Moretzsohn M.C."/>
            <person name="Shirasawa K."/>
            <person name="Huang W."/>
            <person name="Vidigal B."/>
            <person name="Abernathy B."/>
            <person name="Chu Y."/>
            <person name="Niederhuth C.E."/>
            <person name="Umale P."/>
            <person name="Araujo A.C."/>
            <person name="Kozik A."/>
            <person name="Kim K.D."/>
            <person name="Burow M.D."/>
            <person name="Varshney R.K."/>
            <person name="Wang X."/>
            <person name="Zhang X."/>
            <person name="Barkley N."/>
            <person name="Guimaraes P.M."/>
            <person name="Isobe S."/>
            <person name="Guo B."/>
            <person name="Liao B."/>
            <person name="Stalker H.T."/>
            <person name="Schmitz R.J."/>
            <person name="Scheffler B.E."/>
            <person name="Leal-Bertioli S.C."/>
            <person name="Xun X."/>
            <person name="Jackson S.A."/>
            <person name="Michelmore R."/>
            <person name="Ozias-Akins P."/>
        </authorList>
    </citation>
    <scope>NUCLEOTIDE SEQUENCE [LARGE SCALE GENOMIC DNA]</scope>
    <source>
        <strain evidence="3">cv. V14167</strain>
    </source>
</reference>
<feature type="repeat" description="PPR" evidence="2">
    <location>
        <begin position="385"/>
        <end position="419"/>
    </location>
</feature>
<dbReference type="Pfam" id="PF13041">
    <property type="entry name" value="PPR_2"/>
    <property type="match status" value="1"/>
</dbReference>
<dbReference type="PANTHER" id="PTHR47003">
    <property type="entry name" value="OS01G0970900 PROTEIN"/>
    <property type="match status" value="1"/>
</dbReference>
<dbReference type="KEGG" id="adu:107465395"/>
<feature type="repeat" description="PPR" evidence="2">
    <location>
        <begin position="455"/>
        <end position="489"/>
    </location>
</feature>
<dbReference type="OrthoDB" id="185373at2759"/>
<dbReference type="SMR" id="A0A6P5MSS8"/>
<name>A0A6P5MSS8_ARADU</name>
<organism evidence="3 4">
    <name type="scientific">Arachis duranensis</name>
    <name type="common">Wild peanut</name>
    <dbReference type="NCBI Taxonomy" id="130453"/>
    <lineage>
        <taxon>Eukaryota</taxon>
        <taxon>Viridiplantae</taxon>
        <taxon>Streptophyta</taxon>
        <taxon>Embryophyta</taxon>
        <taxon>Tracheophyta</taxon>
        <taxon>Spermatophyta</taxon>
        <taxon>Magnoliopsida</taxon>
        <taxon>eudicotyledons</taxon>
        <taxon>Gunneridae</taxon>
        <taxon>Pentapetalae</taxon>
        <taxon>rosids</taxon>
        <taxon>fabids</taxon>
        <taxon>Fabales</taxon>
        <taxon>Fabaceae</taxon>
        <taxon>Papilionoideae</taxon>
        <taxon>50 kb inversion clade</taxon>
        <taxon>dalbergioids sensu lato</taxon>
        <taxon>Dalbergieae</taxon>
        <taxon>Pterocarpus clade</taxon>
        <taxon>Arachis</taxon>
    </lineage>
</organism>
<dbReference type="InterPro" id="IPR011990">
    <property type="entry name" value="TPR-like_helical_dom_sf"/>
</dbReference>
<evidence type="ECO:0000256" key="2">
    <source>
        <dbReference type="PROSITE-ProRule" id="PRU00708"/>
    </source>
</evidence>
<dbReference type="NCBIfam" id="TIGR00756">
    <property type="entry name" value="PPR"/>
    <property type="match status" value="3"/>
</dbReference>
<evidence type="ECO:0000256" key="1">
    <source>
        <dbReference type="ARBA" id="ARBA00022737"/>
    </source>
</evidence>
<dbReference type="InterPro" id="IPR002885">
    <property type="entry name" value="PPR_rpt"/>
</dbReference>
<evidence type="ECO:0000313" key="4">
    <source>
        <dbReference type="RefSeq" id="XP_015939849.1"/>
    </source>
</evidence>
<dbReference type="RefSeq" id="XP_015939849.1">
    <property type="nucleotide sequence ID" value="XM_016084363.3"/>
</dbReference>